<dbReference type="FunCoup" id="A9TB79">
    <property type="interactions" value="1480"/>
</dbReference>
<dbReference type="InterPro" id="IPR000073">
    <property type="entry name" value="AB_hydrolase_1"/>
</dbReference>
<dbReference type="RefSeq" id="XP_024399082.1">
    <property type="nucleotide sequence ID" value="XM_024543314.2"/>
</dbReference>
<organism evidence="3">
    <name type="scientific">Physcomitrium patens</name>
    <name type="common">Spreading-leaved earth moss</name>
    <name type="synonym">Physcomitrella patens</name>
    <dbReference type="NCBI Taxonomy" id="3218"/>
    <lineage>
        <taxon>Eukaryota</taxon>
        <taxon>Viridiplantae</taxon>
        <taxon>Streptophyta</taxon>
        <taxon>Embryophyta</taxon>
        <taxon>Bryophyta</taxon>
        <taxon>Bryophytina</taxon>
        <taxon>Bryopsida</taxon>
        <taxon>Funariidae</taxon>
        <taxon>Funariales</taxon>
        <taxon>Funariaceae</taxon>
        <taxon>Physcomitrium</taxon>
    </lineage>
</organism>
<dbReference type="InterPro" id="IPR029058">
    <property type="entry name" value="AB_hydrolase_fold"/>
</dbReference>
<dbReference type="EnsemblPlants" id="Pp3c16_15720V3.2">
    <property type="protein sequence ID" value="Pp3c16_15720V3.2"/>
    <property type="gene ID" value="Pp3c16_15720"/>
</dbReference>
<feature type="transmembrane region" description="Helical" evidence="1">
    <location>
        <begin position="102"/>
        <end position="123"/>
    </location>
</feature>
<evidence type="ECO:0000259" key="2">
    <source>
        <dbReference type="Pfam" id="PF00561"/>
    </source>
</evidence>
<dbReference type="OMA" id="ACVFTAN"/>
<feature type="transmembrane region" description="Helical" evidence="1">
    <location>
        <begin position="144"/>
        <end position="163"/>
    </location>
</feature>
<name>A9TB79_PHYPA</name>
<gene>
    <name evidence="4" type="primary">LOC112293643</name>
    <name evidence="3" type="ORF">PHYPA_021028</name>
</gene>
<keyword evidence="1" id="KW-0472">Membrane</keyword>
<feature type="transmembrane region" description="Helical" evidence="1">
    <location>
        <begin position="18"/>
        <end position="36"/>
    </location>
</feature>
<dbReference type="Gramene" id="Pp3c16_15720V3.1">
    <property type="protein sequence ID" value="Pp3c16_15720V3.1"/>
    <property type="gene ID" value="Pp3c16_15720"/>
</dbReference>
<keyword evidence="1" id="KW-0812">Transmembrane</keyword>
<dbReference type="Proteomes" id="UP000006727">
    <property type="component" value="Chromosome 16"/>
</dbReference>
<dbReference type="Gene3D" id="3.40.50.1820">
    <property type="entry name" value="alpha/beta hydrolase"/>
    <property type="match status" value="1"/>
</dbReference>
<dbReference type="OrthoDB" id="19657at2759"/>
<evidence type="ECO:0000313" key="5">
    <source>
        <dbReference type="Proteomes" id="UP000006727"/>
    </source>
</evidence>
<sequence>MGSGRSSLDSLKRTGRTLFFLVSMFGSLLVSSGPILVSILDISIVFSAFTCCSSCFSFRADWATYSFRGSLVDIPLLSLGRSLAALCAYAVCGVPSLCHGPYLGIAIVSGIGTTVFLSVKASMYENFYASTGAPMSVGERGHKMGLPLLLVSSAVFALLHIFVACKARCQARRKLCFDKIDLDGVSTSKLSMNGYQRISRVSSPKFLRRTDLESNMSPKSPQEDDNDLPAHLLADYDSQFVDVKGLVVHYKFIDGSAFSQIPLGNSYEAHEVSQYTRSSSKNSPSYSSIRNPLIWTSISGPLHTPLLSGYAGENNFSTSRSSSWSNAGPALNGWPAIMQQTHNAPVVMPSTPTSNVNNDFHGKKSAVVFIHGFGGGVFSWRHVMGTVAREVGCMVVAFDRPGWGLTTRPRRTEWEPKGLPNPYELQTQVELLNAFCKELGLTSVILVGHSDGGLLALMAAAQSSKSRDSTQVEVKGLVLVGVSLAREVVPSFARVLLHTTLGRHMLRSLLRSEIAQVTTRRAWHDASKLTSETIDLYKAPLRVENWDKALSEVSKATMGLPTSSAAELVRCVENLPALVVVGIQDNMVPIKSAQSLTSQLPSSRFVAIPNCGHLPHEECPGALLSAIIPFVQMHLGKGAVLSNSRSGLTYPDPCSDRTNSSSDTFR</sequence>
<reference evidence="4" key="3">
    <citation type="submission" date="2020-12" db="UniProtKB">
        <authorList>
            <consortium name="EnsemblPlants"/>
        </authorList>
    </citation>
    <scope>IDENTIFICATION</scope>
</reference>
<dbReference type="Pfam" id="PF00561">
    <property type="entry name" value="Abhydrolase_1"/>
    <property type="match status" value="1"/>
</dbReference>
<evidence type="ECO:0000313" key="3">
    <source>
        <dbReference type="EMBL" id="PNR37918.1"/>
    </source>
</evidence>
<keyword evidence="5" id="KW-1185">Reference proteome</keyword>
<dbReference type="eggNOG" id="KOG1454">
    <property type="taxonomic scope" value="Eukaryota"/>
</dbReference>
<dbReference type="Gramene" id="Pp3c16_15720V3.2">
    <property type="protein sequence ID" value="Pp3c16_15720V3.2"/>
    <property type="gene ID" value="Pp3c16_15720"/>
</dbReference>
<evidence type="ECO:0000313" key="4">
    <source>
        <dbReference type="EnsemblPlants" id="Pp3c16_15720V3.1"/>
    </source>
</evidence>
<dbReference type="GeneID" id="112293643"/>
<dbReference type="KEGG" id="ppp:112293643"/>
<dbReference type="SUPFAM" id="SSF53474">
    <property type="entry name" value="alpha/beta-Hydrolases"/>
    <property type="match status" value="1"/>
</dbReference>
<dbReference type="AlphaFoldDB" id="A9TB79"/>
<dbReference type="HOGENOM" id="CLU_034044_0_0_1"/>
<dbReference type="PRINTS" id="PR00111">
    <property type="entry name" value="ABHYDROLASE"/>
</dbReference>
<accession>A9TB79</accession>
<keyword evidence="1" id="KW-1133">Transmembrane helix</keyword>
<dbReference type="PANTHER" id="PTHR43689">
    <property type="entry name" value="HYDROLASE"/>
    <property type="match status" value="1"/>
</dbReference>
<reference evidence="3 5" key="1">
    <citation type="journal article" date="2008" name="Science">
        <title>The Physcomitrella genome reveals evolutionary insights into the conquest of land by plants.</title>
        <authorList>
            <person name="Rensing S."/>
            <person name="Lang D."/>
            <person name="Zimmer A."/>
            <person name="Terry A."/>
            <person name="Salamov A."/>
            <person name="Shapiro H."/>
            <person name="Nishiyama T."/>
            <person name="Perroud P.-F."/>
            <person name="Lindquist E."/>
            <person name="Kamisugi Y."/>
            <person name="Tanahashi T."/>
            <person name="Sakakibara K."/>
            <person name="Fujita T."/>
            <person name="Oishi K."/>
            <person name="Shin-I T."/>
            <person name="Kuroki Y."/>
            <person name="Toyoda A."/>
            <person name="Suzuki Y."/>
            <person name="Hashimoto A."/>
            <person name="Yamaguchi K."/>
            <person name="Sugano A."/>
            <person name="Kohara Y."/>
            <person name="Fujiyama A."/>
            <person name="Anterola A."/>
            <person name="Aoki S."/>
            <person name="Ashton N."/>
            <person name="Barbazuk W.B."/>
            <person name="Barker E."/>
            <person name="Bennetzen J."/>
            <person name="Bezanilla M."/>
            <person name="Blankenship R."/>
            <person name="Cho S.H."/>
            <person name="Dutcher S."/>
            <person name="Estelle M."/>
            <person name="Fawcett J.A."/>
            <person name="Gundlach H."/>
            <person name="Hanada K."/>
            <person name="Heyl A."/>
            <person name="Hicks K.A."/>
            <person name="Hugh J."/>
            <person name="Lohr M."/>
            <person name="Mayer K."/>
            <person name="Melkozernov A."/>
            <person name="Murata T."/>
            <person name="Nelson D."/>
            <person name="Pils B."/>
            <person name="Prigge M."/>
            <person name="Reiss B."/>
            <person name="Renner T."/>
            <person name="Rombauts S."/>
            <person name="Rushton P."/>
            <person name="Sanderfoot A."/>
            <person name="Schween G."/>
            <person name="Shiu S.-H."/>
            <person name="Stueber K."/>
            <person name="Theodoulou F.L."/>
            <person name="Tu H."/>
            <person name="Van de Peer Y."/>
            <person name="Verrier P.J."/>
            <person name="Waters E."/>
            <person name="Wood A."/>
            <person name="Yang L."/>
            <person name="Cove D."/>
            <person name="Cuming A."/>
            <person name="Hasebe M."/>
            <person name="Lucas S."/>
            <person name="Mishler D.B."/>
            <person name="Reski R."/>
            <person name="Grigoriev I."/>
            <person name="Quatrano R.S."/>
            <person name="Boore J.L."/>
        </authorList>
    </citation>
    <scope>NUCLEOTIDE SEQUENCE [LARGE SCALE GENOMIC DNA]</scope>
    <source>
        <strain evidence="4 5">cv. Gransden 2004</strain>
    </source>
</reference>
<protein>
    <recommendedName>
        <fullName evidence="2">AB hydrolase-1 domain-containing protein</fullName>
    </recommendedName>
</protein>
<feature type="domain" description="AB hydrolase-1" evidence="2">
    <location>
        <begin position="366"/>
        <end position="618"/>
    </location>
</feature>
<dbReference type="PaxDb" id="3218-PP1S197_162V6.1"/>
<proteinExistence type="predicted"/>
<reference evidence="3 5" key="2">
    <citation type="journal article" date="2018" name="Plant J.">
        <title>The Physcomitrella patens chromosome-scale assembly reveals moss genome structure and evolution.</title>
        <authorList>
            <person name="Lang D."/>
            <person name="Ullrich K.K."/>
            <person name="Murat F."/>
            <person name="Fuchs J."/>
            <person name="Jenkins J."/>
            <person name="Haas F.B."/>
            <person name="Piednoel M."/>
            <person name="Gundlach H."/>
            <person name="Van Bel M."/>
            <person name="Meyberg R."/>
            <person name="Vives C."/>
            <person name="Morata J."/>
            <person name="Symeonidi A."/>
            <person name="Hiss M."/>
            <person name="Muchero W."/>
            <person name="Kamisugi Y."/>
            <person name="Saleh O."/>
            <person name="Blanc G."/>
            <person name="Decker E.L."/>
            <person name="van Gessel N."/>
            <person name="Grimwood J."/>
            <person name="Hayes R.D."/>
            <person name="Graham S.W."/>
            <person name="Gunter L.E."/>
            <person name="McDaniel S.F."/>
            <person name="Hoernstein S.N.W."/>
            <person name="Larsson A."/>
            <person name="Li F.W."/>
            <person name="Perroud P.F."/>
            <person name="Phillips J."/>
            <person name="Ranjan P."/>
            <person name="Rokshar D.S."/>
            <person name="Rothfels C.J."/>
            <person name="Schneider L."/>
            <person name="Shu S."/>
            <person name="Stevenson D.W."/>
            <person name="Thummler F."/>
            <person name="Tillich M."/>
            <person name="Villarreal Aguilar J.C."/>
            <person name="Widiez T."/>
            <person name="Wong G.K."/>
            <person name="Wymore A."/>
            <person name="Zhang Y."/>
            <person name="Zimmer A.D."/>
            <person name="Quatrano R.S."/>
            <person name="Mayer K.F.X."/>
            <person name="Goodstein D."/>
            <person name="Casacuberta J.M."/>
            <person name="Vandepoele K."/>
            <person name="Reski R."/>
            <person name="Cuming A.C."/>
            <person name="Tuskan G.A."/>
            <person name="Maumus F."/>
            <person name="Salse J."/>
            <person name="Schmutz J."/>
            <person name="Rensing S.A."/>
        </authorList>
    </citation>
    <scope>NUCLEOTIDE SEQUENCE [LARGE SCALE GENOMIC DNA]</scope>
    <source>
        <strain evidence="4 5">cv. Gransden 2004</strain>
    </source>
</reference>
<dbReference type="STRING" id="3218.A9TB79"/>
<evidence type="ECO:0000256" key="1">
    <source>
        <dbReference type="SAM" id="Phobius"/>
    </source>
</evidence>
<dbReference type="EnsemblPlants" id="Pp3c16_15720V3.1">
    <property type="protein sequence ID" value="Pp3c16_15720V3.1"/>
    <property type="gene ID" value="Pp3c16_15720"/>
</dbReference>
<dbReference type="EMBL" id="ABEU02000016">
    <property type="protein sequence ID" value="PNR37918.1"/>
    <property type="molecule type" value="Genomic_DNA"/>
</dbReference>
<dbReference type="GO" id="GO:0016787">
    <property type="term" value="F:hydrolase activity"/>
    <property type="evidence" value="ECO:0000318"/>
    <property type="project" value="GO_Central"/>
</dbReference>
<dbReference type="PANTHER" id="PTHR43689:SF8">
    <property type="entry name" value="ALPHA_BETA-HYDROLASES SUPERFAMILY PROTEIN"/>
    <property type="match status" value="1"/>
</dbReference>